<gene>
    <name evidence="14" type="ORF">MtrDRAFT_AC161864g32v2</name>
</gene>
<comment type="subcellular location">
    <subcellularLocation>
        <location evidence="2">Membrane</location>
        <topology evidence="2">Multi-pass membrane protein</topology>
    </subcellularLocation>
</comment>
<name>A4Q527_MEDTR</name>
<evidence type="ECO:0000256" key="11">
    <source>
        <dbReference type="ARBA" id="ARBA00023136"/>
    </source>
</evidence>
<evidence type="ECO:0000256" key="5">
    <source>
        <dbReference type="ARBA" id="ARBA00022692"/>
    </source>
</evidence>
<dbReference type="Pfam" id="PF12483">
    <property type="entry name" value="GIDE"/>
    <property type="match status" value="1"/>
</dbReference>
<keyword evidence="12" id="KW-0732">Signal</keyword>
<dbReference type="InterPro" id="IPR022170">
    <property type="entry name" value="MUL1-like"/>
</dbReference>
<dbReference type="InterPro" id="IPR044231">
    <property type="entry name" value="SP1/SPL1"/>
</dbReference>
<evidence type="ECO:0000256" key="12">
    <source>
        <dbReference type="SAM" id="SignalP"/>
    </source>
</evidence>
<keyword evidence="9" id="KW-0862">Zinc</keyword>
<evidence type="ECO:0000256" key="4">
    <source>
        <dbReference type="ARBA" id="ARBA00022679"/>
    </source>
</evidence>
<dbReference type="GO" id="GO:0016567">
    <property type="term" value="P:protein ubiquitination"/>
    <property type="evidence" value="ECO:0007669"/>
    <property type="project" value="InterPro"/>
</dbReference>
<keyword evidence="4" id="KW-0808">Transferase</keyword>
<keyword evidence="6" id="KW-0479">Metal-binding</keyword>
<evidence type="ECO:0000256" key="1">
    <source>
        <dbReference type="ARBA" id="ARBA00000900"/>
    </source>
</evidence>
<organism evidence="14">
    <name type="scientific">Medicago truncatula</name>
    <name type="common">Barrel medic</name>
    <name type="synonym">Medicago tribuloides</name>
    <dbReference type="NCBI Taxonomy" id="3880"/>
    <lineage>
        <taxon>Eukaryota</taxon>
        <taxon>Viridiplantae</taxon>
        <taxon>Streptophyta</taxon>
        <taxon>Embryophyta</taxon>
        <taxon>Tracheophyta</taxon>
        <taxon>Spermatophyta</taxon>
        <taxon>Magnoliopsida</taxon>
        <taxon>eudicotyledons</taxon>
        <taxon>Gunneridae</taxon>
        <taxon>Pentapetalae</taxon>
        <taxon>rosids</taxon>
        <taxon>fabids</taxon>
        <taxon>Fabales</taxon>
        <taxon>Fabaceae</taxon>
        <taxon>Papilionoideae</taxon>
        <taxon>50 kb inversion clade</taxon>
        <taxon>NPAAA clade</taxon>
        <taxon>Hologalegina</taxon>
        <taxon>IRL clade</taxon>
        <taxon>Trifolieae</taxon>
        <taxon>Medicago</taxon>
    </lineage>
</organism>
<keyword evidence="10" id="KW-1133">Transmembrane helix</keyword>
<sequence>MLQFGLLWFLITLGILHFSAQLLDAEKLPMVVSISGEVAFETPIKCKISGLSGVIVDESVEEHYLKKVERKEKCECAIEHKKTCSYADSFFDKNDVFSWTQHSRLISSIPKEVPWYLILGLKRIERVLLVGTSLNVVGEASKDDDGTVRIQRPLKGPFYVSGKTIDENIANFVDYARYCKDNSVALTMIGACLLAASTVIILEGGVALKCEKAEPKRLGARISNLAVNSKLNSLERLTCITQEMYIPKQI</sequence>
<keyword evidence="7" id="KW-0863">Zinc-finger</keyword>
<comment type="catalytic activity">
    <reaction evidence="1">
        <text>S-ubiquitinyl-[E2 ubiquitin-conjugating enzyme]-L-cysteine + [acceptor protein]-L-lysine = [E2 ubiquitin-conjugating enzyme]-L-cysteine + N(6)-ubiquitinyl-[acceptor protein]-L-lysine.</text>
        <dbReference type="EC" id="2.3.2.27"/>
    </reaction>
</comment>
<evidence type="ECO:0000256" key="3">
    <source>
        <dbReference type="ARBA" id="ARBA00012483"/>
    </source>
</evidence>
<feature type="domain" description="E3 Ubiquitin ligase MUL1-like" evidence="13">
    <location>
        <begin position="118"/>
        <end position="193"/>
    </location>
</feature>
<dbReference type="EMBL" id="AC161864">
    <property type="protein sequence ID" value="ABP03693.1"/>
    <property type="molecule type" value="Genomic_DNA"/>
</dbReference>
<evidence type="ECO:0000256" key="9">
    <source>
        <dbReference type="ARBA" id="ARBA00022833"/>
    </source>
</evidence>
<evidence type="ECO:0000256" key="7">
    <source>
        <dbReference type="ARBA" id="ARBA00022771"/>
    </source>
</evidence>
<evidence type="ECO:0000259" key="13">
    <source>
        <dbReference type="Pfam" id="PF12483"/>
    </source>
</evidence>
<protein>
    <recommendedName>
        <fullName evidence="3">RING-type E3 ubiquitin transferase</fullName>
        <ecNumber evidence="3">2.3.2.27</ecNumber>
    </recommendedName>
</protein>
<keyword evidence="11" id="KW-0472">Membrane</keyword>
<dbReference type="EC" id="2.3.2.27" evidence="3"/>
<dbReference type="GO" id="GO:0008270">
    <property type="term" value="F:zinc ion binding"/>
    <property type="evidence" value="ECO:0007669"/>
    <property type="project" value="UniProtKB-KW"/>
</dbReference>
<reference evidence="14" key="1">
    <citation type="submission" date="2006-03" db="EMBL/GenBank/DDBJ databases">
        <authorList>
            <person name="Lin S."/>
            <person name="Dixon R."/>
            <person name="May G."/>
            <person name="Sumner L."/>
            <person name="Gonzales B."/>
            <person name="Cook D."/>
            <person name="Kim D."/>
            <person name="Young N."/>
            <person name="Cannon S."/>
            <person name="Roe B.A."/>
        </authorList>
    </citation>
    <scope>NUCLEOTIDE SEQUENCE</scope>
</reference>
<evidence type="ECO:0000313" key="14">
    <source>
        <dbReference type="EMBL" id="ABP03693.1"/>
    </source>
</evidence>
<dbReference type="PANTHER" id="PTHR47568:SF2">
    <property type="entry name" value="E3 UBIQUITIN-PROTEIN LIGASE SP1-RELATED"/>
    <property type="match status" value="1"/>
</dbReference>
<dbReference type="GO" id="GO:0016020">
    <property type="term" value="C:membrane"/>
    <property type="evidence" value="ECO:0007669"/>
    <property type="project" value="UniProtKB-SubCell"/>
</dbReference>
<accession>A4Q527</accession>
<proteinExistence type="predicted"/>
<feature type="signal peptide" evidence="12">
    <location>
        <begin position="1"/>
        <end position="25"/>
    </location>
</feature>
<reference evidence="14" key="2">
    <citation type="submission" date="2007-04" db="EMBL/GenBank/DDBJ databases">
        <authorList>
            <consortium name="The International Medicago Genome Annotation Group"/>
        </authorList>
    </citation>
    <scope>NUCLEOTIDE SEQUENCE</scope>
</reference>
<dbReference type="GO" id="GO:0061630">
    <property type="term" value="F:ubiquitin protein ligase activity"/>
    <property type="evidence" value="ECO:0007669"/>
    <property type="project" value="UniProtKB-EC"/>
</dbReference>
<evidence type="ECO:0000256" key="2">
    <source>
        <dbReference type="ARBA" id="ARBA00004141"/>
    </source>
</evidence>
<keyword evidence="5" id="KW-0812">Transmembrane</keyword>
<dbReference type="PANTHER" id="PTHR47568">
    <property type="match status" value="1"/>
</dbReference>
<evidence type="ECO:0000256" key="10">
    <source>
        <dbReference type="ARBA" id="ARBA00022989"/>
    </source>
</evidence>
<feature type="chain" id="PRO_5002671493" description="RING-type E3 ubiquitin transferase" evidence="12">
    <location>
        <begin position="26"/>
        <end position="250"/>
    </location>
</feature>
<evidence type="ECO:0000256" key="8">
    <source>
        <dbReference type="ARBA" id="ARBA00022786"/>
    </source>
</evidence>
<dbReference type="AlphaFoldDB" id="A4Q527"/>
<evidence type="ECO:0000256" key="6">
    <source>
        <dbReference type="ARBA" id="ARBA00022723"/>
    </source>
</evidence>
<keyword evidence="8" id="KW-0833">Ubl conjugation pathway</keyword>